<dbReference type="PIRSF" id="PIRSF000018">
    <property type="entry name" value="Mb_ADH_cyt_c"/>
    <property type="match status" value="1"/>
</dbReference>
<evidence type="ECO:0000256" key="3">
    <source>
        <dbReference type="ARBA" id="ARBA00023004"/>
    </source>
</evidence>
<evidence type="ECO:0000313" key="6">
    <source>
        <dbReference type="EMBL" id="MET4579927.1"/>
    </source>
</evidence>
<dbReference type="InterPro" id="IPR051459">
    <property type="entry name" value="Cytochrome_c-type_DH"/>
</dbReference>
<comment type="caution">
    <text evidence="6">The sequence shown here is derived from an EMBL/GenBank/DDBJ whole genome shotgun (WGS) entry which is preliminary data.</text>
</comment>
<dbReference type="Gene3D" id="1.10.760.10">
    <property type="entry name" value="Cytochrome c-like domain"/>
    <property type="match status" value="3"/>
</dbReference>
<dbReference type="InterPro" id="IPR036909">
    <property type="entry name" value="Cyt_c-like_dom_sf"/>
</dbReference>
<dbReference type="PANTHER" id="PTHR35008">
    <property type="entry name" value="BLL4482 PROTEIN-RELATED"/>
    <property type="match status" value="1"/>
</dbReference>
<dbReference type="PANTHER" id="PTHR35008:SF4">
    <property type="entry name" value="BLL4482 PROTEIN"/>
    <property type="match status" value="1"/>
</dbReference>
<dbReference type="InterPro" id="IPR014353">
    <property type="entry name" value="Membr-bd_ADH_cyt_c"/>
</dbReference>
<keyword evidence="7" id="KW-1185">Reference proteome</keyword>
<evidence type="ECO:0000259" key="5">
    <source>
        <dbReference type="PROSITE" id="PS51007"/>
    </source>
</evidence>
<feature type="domain" description="Cytochrome c" evidence="5">
    <location>
        <begin position="193"/>
        <end position="303"/>
    </location>
</feature>
<keyword evidence="3 4" id="KW-0408">Iron</keyword>
<evidence type="ECO:0000313" key="7">
    <source>
        <dbReference type="Proteomes" id="UP001549320"/>
    </source>
</evidence>
<dbReference type="Pfam" id="PF00034">
    <property type="entry name" value="Cytochrom_C"/>
    <property type="match status" value="2"/>
</dbReference>
<organism evidence="6 7">
    <name type="scientific">Ottowia thiooxydans</name>
    <dbReference type="NCBI Taxonomy" id="219182"/>
    <lineage>
        <taxon>Bacteria</taxon>
        <taxon>Pseudomonadati</taxon>
        <taxon>Pseudomonadota</taxon>
        <taxon>Betaproteobacteria</taxon>
        <taxon>Burkholderiales</taxon>
        <taxon>Comamonadaceae</taxon>
        <taxon>Ottowia</taxon>
    </lineage>
</organism>
<proteinExistence type="predicted"/>
<dbReference type="SUPFAM" id="SSF46626">
    <property type="entry name" value="Cytochrome c"/>
    <property type="match status" value="3"/>
</dbReference>
<sequence>MSRMRSLSIRLGAVLLLAGLGAALIAWLNVRGEQPVSDALPTVVVSPGLVLRGAYLARAGNCAACHTERGGQAYAGGKALTTPFGIVYAGNLTPDEETGLGRWSADHFWRALHHGRSRDGRLLYPAFPYTEYTHVTREDSDALYAFLRTLPAVRQANSPHDLRFPYRTQAALAVWRALYFSPGGLAPEQDKSAEWNRGAYLVRGLGHCAACHAPRNFMGATQNNLGLDGGLMPMQNWYAPSLASSAEAGVQNWGIQEVVDLLKTGVSAKGAAMGPMAEVVYGSTQHLSEPDLQAMATYLRALPEHAPTRQPDTQVAPTSRELGAQVYKAQCAECHGARGEGRLGAYPALVGHRTVTQASSANLIKIIVHGGFPATTDGNPRPYGMPPFGQSLNDTEIAALASYVRSAWGNKASGVTPFDVNRVR</sequence>
<dbReference type="Proteomes" id="UP001549320">
    <property type="component" value="Unassembled WGS sequence"/>
</dbReference>
<keyword evidence="1 4" id="KW-0349">Heme</keyword>
<accession>A0ABV2QHB3</accession>
<feature type="domain" description="Cytochrome c" evidence="5">
    <location>
        <begin position="48"/>
        <end position="151"/>
    </location>
</feature>
<name>A0ABV2QHB3_9BURK</name>
<protein>
    <submittedName>
        <fullName evidence="6">Mono/diheme cytochrome c family protein</fullName>
    </submittedName>
</protein>
<dbReference type="PROSITE" id="PS51007">
    <property type="entry name" value="CYTC"/>
    <property type="match status" value="3"/>
</dbReference>
<dbReference type="InterPro" id="IPR009056">
    <property type="entry name" value="Cyt_c-like_dom"/>
</dbReference>
<gene>
    <name evidence="6" type="ORF">ABIE13_005064</name>
</gene>
<dbReference type="EMBL" id="JBEPSH010000012">
    <property type="protein sequence ID" value="MET4579927.1"/>
    <property type="molecule type" value="Genomic_DNA"/>
</dbReference>
<evidence type="ECO:0000256" key="4">
    <source>
        <dbReference type="PROSITE-ProRule" id="PRU00433"/>
    </source>
</evidence>
<keyword evidence="2 4" id="KW-0479">Metal-binding</keyword>
<reference evidence="6 7" key="1">
    <citation type="submission" date="2024-06" db="EMBL/GenBank/DDBJ databases">
        <title>Sorghum-associated microbial communities from plants grown in Nebraska, USA.</title>
        <authorList>
            <person name="Schachtman D."/>
        </authorList>
    </citation>
    <scope>NUCLEOTIDE SEQUENCE [LARGE SCALE GENOMIC DNA]</scope>
    <source>
        <strain evidence="6 7">2709</strain>
    </source>
</reference>
<feature type="domain" description="Cytochrome c" evidence="5">
    <location>
        <begin position="318"/>
        <end position="408"/>
    </location>
</feature>
<evidence type="ECO:0000256" key="2">
    <source>
        <dbReference type="ARBA" id="ARBA00022723"/>
    </source>
</evidence>
<evidence type="ECO:0000256" key="1">
    <source>
        <dbReference type="ARBA" id="ARBA00022617"/>
    </source>
</evidence>